<keyword evidence="8 10" id="KW-0414">Isoprene biosynthesis</keyword>
<dbReference type="PANTHER" id="PTHR43527:SF2">
    <property type="entry name" value="4-DIPHOSPHOCYTIDYL-2-C-METHYL-D-ERYTHRITOL KINASE, CHLOROPLASTIC"/>
    <property type="match status" value="1"/>
</dbReference>
<dbReference type="InterPro" id="IPR004424">
    <property type="entry name" value="IspE"/>
</dbReference>
<dbReference type="GO" id="GO:0016301">
    <property type="term" value="F:kinase activity"/>
    <property type="evidence" value="ECO:0007669"/>
    <property type="project" value="UniProtKB-KW"/>
</dbReference>
<evidence type="ECO:0000256" key="1">
    <source>
        <dbReference type="ARBA" id="ARBA00009684"/>
    </source>
</evidence>
<evidence type="ECO:0000313" key="13">
    <source>
        <dbReference type="EMBL" id="AMP12929.1"/>
    </source>
</evidence>
<dbReference type="SUPFAM" id="SSF55060">
    <property type="entry name" value="GHMP Kinase, C-terminal domain"/>
    <property type="match status" value="1"/>
</dbReference>
<comment type="similarity">
    <text evidence="1 10">Belongs to the GHMP kinase family. IspE subfamily.</text>
</comment>
<dbReference type="Proteomes" id="UP000074914">
    <property type="component" value="Chromosome"/>
</dbReference>
<keyword evidence="7 10" id="KW-0067">ATP-binding</keyword>
<dbReference type="InterPro" id="IPR006204">
    <property type="entry name" value="GHMP_kinase_N_dom"/>
</dbReference>
<dbReference type="PIRSF" id="PIRSF010376">
    <property type="entry name" value="IspE"/>
    <property type="match status" value="1"/>
</dbReference>
<accession>A0ABM5Z1N7</accession>
<dbReference type="Gene3D" id="3.30.70.890">
    <property type="entry name" value="GHMP kinase, C-terminal domain"/>
    <property type="match status" value="1"/>
</dbReference>
<keyword evidence="6 10" id="KW-0418">Kinase</keyword>
<dbReference type="PANTHER" id="PTHR43527">
    <property type="entry name" value="4-DIPHOSPHOCYTIDYL-2-C-METHYL-D-ERYTHRITOL KINASE, CHLOROPLASTIC"/>
    <property type="match status" value="1"/>
</dbReference>
<gene>
    <name evidence="10 13" type="primary">ispE</name>
    <name evidence="13" type="ORF">CPter291_0643</name>
</gene>
<comment type="pathway">
    <text evidence="10">Isoprenoid biosynthesis; isopentenyl diphosphate biosynthesis via DXP pathway; isopentenyl diphosphate from 1-deoxy-D-xylulose 5-phosphate: step 3/6.</text>
</comment>
<dbReference type="EMBL" id="CP013236">
    <property type="protein sequence ID" value="AMP12929.1"/>
    <property type="molecule type" value="Genomic_DNA"/>
</dbReference>
<dbReference type="Pfam" id="PF00288">
    <property type="entry name" value="GHMP_kinases_N"/>
    <property type="match status" value="1"/>
</dbReference>
<feature type="domain" description="GHMP kinase N-terminal" evidence="11">
    <location>
        <begin position="69"/>
        <end position="154"/>
    </location>
</feature>
<evidence type="ECO:0000256" key="9">
    <source>
        <dbReference type="ARBA" id="ARBA00032554"/>
    </source>
</evidence>
<dbReference type="InterPro" id="IPR020568">
    <property type="entry name" value="Ribosomal_Su5_D2-typ_SF"/>
</dbReference>
<evidence type="ECO:0000259" key="11">
    <source>
        <dbReference type="Pfam" id="PF00288"/>
    </source>
</evidence>
<evidence type="ECO:0000256" key="5">
    <source>
        <dbReference type="ARBA" id="ARBA00022741"/>
    </source>
</evidence>
<name>A0ABM5Z1N7_9BURK</name>
<dbReference type="InterPro" id="IPR036554">
    <property type="entry name" value="GHMP_kinase_C_sf"/>
</dbReference>
<feature type="active site" evidence="10">
    <location>
        <position position="146"/>
    </location>
</feature>
<organism evidence="13 14">
    <name type="scientific">Collimonas pratensis</name>
    <dbReference type="NCBI Taxonomy" id="279113"/>
    <lineage>
        <taxon>Bacteria</taxon>
        <taxon>Pseudomonadati</taxon>
        <taxon>Pseudomonadota</taxon>
        <taxon>Betaproteobacteria</taxon>
        <taxon>Burkholderiales</taxon>
        <taxon>Oxalobacteraceae</taxon>
        <taxon>Collimonas</taxon>
    </lineage>
</organism>
<dbReference type="NCBIfam" id="TIGR00154">
    <property type="entry name" value="ispE"/>
    <property type="match status" value="1"/>
</dbReference>
<sequence length="293" mass="31915">MTRTLNNCPAPAKLNLFLHVTGRRPDGYHLLQTVFQLVDFNDLLHFELRDDDQIRRSTEIPGVPEESDLIVRAARLLQGALRQKNSALAGTPLGANIAIEKNLPMGGGLGGGSSDAATTLMALNHLWQGGLSRQELMDLGLQLGADVPFFLFGRNAFAEGIGESLQKLDTPGLWFVIIQPGVTIPTEIIFSSSELTRSTKPVKMTDFSIGTKKLFGKNDLEAVAVSKFPEVAEAIKWLGNYGEARMTGSGACVFCAFTEEHDADKVLKLVPSQWKAWKAKAMQEHPLAGLLES</sequence>
<keyword evidence="4 10" id="KW-0808">Transferase</keyword>
<reference evidence="13 14" key="1">
    <citation type="submission" date="2015-11" db="EMBL/GenBank/DDBJ databases">
        <title>Exploring the genomic traits of fungus-feeding bacterial genus Collimonas.</title>
        <authorList>
            <person name="Song C."/>
            <person name="Schmidt R."/>
            <person name="de Jager V."/>
            <person name="Krzyzanowska D."/>
            <person name="Jongedijk E."/>
            <person name="Cankar K."/>
            <person name="Beekwilder J."/>
            <person name="van Veen A."/>
            <person name="de Boer W."/>
            <person name="van Veen J.A."/>
            <person name="Garbeva P."/>
        </authorList>
    </citation>
    <scope>NUCLEOTIDE SEQUENCE [LARGE SCALE GENOMIC DNA]</scope>
    <source>
        <strain evidence="13 14">Ter291</strain>
    </source>
</reference>
<dbReference type="Pfam" id="PF08544">
    <property type="entry name" value="GHMP_kinases_C"/>
    <property type="match status" value="1"/>
</dbReference>
<feature type="active site" evidence="10">
    <location>
        <position position="13"/>
    </location>
</feature>
<evidence type="ECO:0000256" key="7">
    <source>
        <dbReference type="ARBA" id="ARBA00022840"/>
    </source>
</evidence>
<dbReference type="EC" id="2.7.1.148" evidence="2 10"/>
<protein>
    <recommendedName>
        <fullName evidence="3 10">4-diphosphocytidyl-2-C-methyl-D-erythritol kinase</fullName>
        <shortName evidence="10">CMK</shortName>
        <ecNumber evidence="2 10">2.7.1.148</ecNumber>
    </recommendedName>
    <alternativeName>
        <fullName evidence="9 10">4-(cytidine-5'-diphospho)-2-C-methyl-D-erythritol kinase</fullName>
    </alternativeName>
</protein>
<evidence type="ECO:0000256" key="3">
    <source>
        <dbReference type="ARBA" id="ARBA00017473"/>
    </source>
</evidence>
<feature type="domain" description="GHMP kinase C-terminal" evidence="12">
    <location>
        <begin position="216"/>
        <end position="274"/>
    </location>
</feature>
<proteinExistence type="inferred from homology"/>
<evidence type="ECO:0000256" key="2">
    <source>
        <dbReference type="ARBA" id="ARBA00012052"/>
    </source>
</evidence>
<feature type="binding site" evidence="10">
    <location>
        <begin position="104"/>
        <end position="114"/>
    </location>
    <ligand>
        <name>ATP</name>
        <dbReference type="ChEBI" id="CHEBI:30616"/>
    </ligand>
</feature>
<evidence type="ECO:0000256" key="4">
    <source>
        <dbReference type="ARBA" id="ARBA00022679"/>
    </source>
</evidence>
<comment type="function">
    <text evidence="10">Catalyzes the phosphorylation of the position 2 hydroxy group of 4-diphosphocytidyl-2C-methyl-D-erythritol.</text>
</comment>
<evidence type="ECO:0000259" key="12">
    <source>
        <dbReference type="Pfam" id="PF08544"/>
    </source>
</evidence>
<evidence type="ECO:0000256" key="10">
    <source>
        <dbReference type="HAMAP-Rule" id="MF_00061"/>
    </source>
</evidence>
<dbReference type="RefSeq" id="WP_062111911.1">
    <property type="nucleotide sequence ID" value="NZ_CP013236.1"/>
</dbReference>
<dbReference type="InterPro" id="IPR013750">
    <property type="entry name" value="GHMP_kinase_C_dom"/>
</dbReference>
<keyword evidence="14" id="KW-1185">Reference proteome</keyword>
<dbReference type="SUPFAM" id="SSF54211">
    <property type="entry name" value="Ribosomal protein S5 domain 2-like"/>
    <property type="match status" value="1"/>
</dbReference>
<dbReference type="InterPro" id="IPR014721">
    <property type="entry name" value="Ribsml_uS5_D2-typ_fold_subgr"/>
</dbReference>
<dbReference type="Gene3D" id="3.30.230.10">
    <property type="match status" value="1"/>
</dbReference>
<dbReference type="HAMAP" id="MF_00061">
    <property type="entry name" value="IspE"/>
    <property type="match status" value="1"/>
</dbReference>
<evidence type="ECO:0000256" key="8">
    <source>
        <dbReference type="ARBA" id="ARBA00023229"/>
    </source>
</evidence>
<comment type="catalytic activity">
    <reaction evidence="10">
        <text>4-CDP-2-C-methyl-D-erythritol + ATP = 4-CDP-2-C-methyl-D-erythritol 2-phosphate + ADP + H(+)</text>
        <dbReference type="Rhea" id="RHEA:18437"/>
        <dbReference type="ChEBI" id="CHEBI:15378"/>
        <dbReference type="ChEBI" id="CHEBI:30616"/>
        <dbReference type="ChEBI" id="CHEBI:57823"/>
        <dbReference type="ChEBI" id="CHEBI:57919"/>
        <dbReference type="ChEBI" id="CHEBI:456216"/>
        <dbReference type="EC" id="2.7.1.148"/>
    </reaction>
</comment>
<keyword evidence="5 10" id="KW-0547">Nucleotide-binding</keyword>
<evidence type="ECO:0000313" key="14">
    <source>
        <dbReference type="Proteomes" id="UP000074914"/>
    </source>
</evidence>
<evidence type="ECO:0000256" key="6">
    <source>
        <dbReference type="ARBA" id="ARBA00022777"/>
    </source>
</evidence>